<sequence>MGEGHGARPLRPALDPASGPAAAAGPEASGSRCGVATAACLQVLEVPIVNRVSATSIQHTYSIKEASALTGLPASTLRYYESIGVITPIRRGASSKHRVYTNEDLDLLTWVSCLSATGMSVADMRRYLANGALGPAAAPEQIELLEAQQAHLAAEAKAIALRERYVALKIGYWQAVQAGDGARAEQLSDEARTLADELKKTRKQ</sequence>
<dbReference type="Proteomes" id="UP001209654">
    <property type="component" value="Unassembled WGS sequence"/>
</dbReference>
<dbReference type="InterPro" id="IPR009061">
    <property type="entry name" value="DNA-bd_dom_put_sf"/>
</dbReference>
<evidence type="ECO:0000259" key="3">
    <source>
        <dbReference type="PROSITE" id="PS50937"/>
    </source>
</evidence>
<dbReference type="SMART" id="SM00422">
    <property type="entry name" value="HTH_MERR"/>
    <property type="match status" value="1"/>
</dbReference>
<dbReference type="InterPro" id="IPR000551">
    <property type="entry name" value="MerR-type_HTH_dom"/>
</dbReference>
<evidence type="ECO:0000313" key="5">
    <source>
        <dbReference type="Proteomes" id="UP001209654"/>
    </source>
</evidence>
<keyword evidence="5" id="KW-1185">Reference proteome</keyword>
<comment type="caution">
    <text evidence="4">The sequence shown here is derived from an EMBL/GenBank/DDBJ whole genome shotgun (WGS) entry which is preliminary data.</text>
</comment>
<organism evidence="4 5">
    <name type="scientific">Arthrobacter mangrovi</name>
    <dbReference type="NCBI Taxonomy" id="2966350"/>
    <lineage>
        <taxon>Bacteria</taxon>
        <taxon>Bacillati</taxon>
        <taxon>Actinomycetota</taxon>
        <taxon>Actinomycetes</taxon>
        <taxon>Micrococcales</taxon>
        <taxon>Micrococcaceae</taxon>
        <taxon>Arthrobacter</taxon>
    </lineage>
</organism>
<dbReference type="Gene3D" id="1.10.1660.10">
    <property type="match status" value="1"/>
</dbReference>
<dbReference type="Pfam" id="PF13411">
    <property type="entry name" value="MerR_1"/>
    <property type="match status" value="1"/>
</dbReference>
<feature type="domain" description="HTH merR-type" evidence="3">
    <location>
        <begin position="60"/>
        <end position="130"/>
    </location>
</feature>
<gene>
    <name evidence="4" type="ORF">AHIS1636_08890</name>
</gene>
<proteinExistence type="predicted"/>
<dbReference type="InterPro" id="IPR047057">
    <property type="entry name" value="MerR_fam"/>
</dbReference>
<dbReference type="CDD" id="cd01109">
    <property type="entry name" value="HTH_YyaN"/>
    <property type="match status" value="1"/>
</dbReference>
<dbReference type="PANTHER" id="PTHR30204">
    <property type="entry name" value="REDOX-CYCLING DRUG-SENSING TRANSCRIPTIONAL ACTIVATOR SOXR"/>
    <property type="match status" value="1"/>
</dbReference>
<name>A0ABQ5MR51_9MICC</name>
<dbReference type="EMBL" id="BRVS01000004">
    <property type="protein sequence ID" value="GLB66450.1"/>
    <property type="molecule type" value="Genomic_DNA"/>
</dbReference>
<evidence type="ECO:0000256" key="1">
    <source>
        <dbReference type="ARBA" id="ARBA00023125"/>
    </source>
</evidence>
<evidence type="ECO:0000256" key="2">
    <source>
        <dbReference type="SAM" id="MobiDB-lite"/>
    </source>
</evidence>
<reference evidence="4 5" key="1">
    <citation type="journal article" date="2023" name="Int. J. Syst. Evol. Microbiol.">
        <title>Arthrobacter mangrovi sp. nov., an actinobacterium isolated from the rhizosphere of a mangrove.</title>
        <authorList>
            <person name="Hamada M."/>
            <person name="Saitou S."/>
            <person name="Enomoto N."/>
            <person name="Nanri K."/>
            <person name="Hidaka K."/>
            <person name="Miura T."/>
            <person name="Tamura T."/>
        </authorList>
    </citation>
    <scope>NUCLEOTIDE SEQUENCE [LARGE SCALE GENOMIC DNA]</scope>
    <source>
        <strain evidence="4 5">NBRC 112813</strain>
    </source>
</reference>
<dbReference type="PROSITE" id="PS50937">
    <property type="entry name" value="HTH_MERR_2"/>
    <property type="match status" value="1"/>
</dbReference>
<dbReference type="PANTHER" id="PTHR30204:SF98">
    <property type="entry name" value="HTH-TYPE TRANSCRIPTIONAL REGULATOR ADHR"/>
    <property type="match status" value="1"/>
</dbReference>
<feature type="region of interest" description="Disordered" evidence="2">
    <location>
        <begin position="1"/>
        <end position="26"/>
    </location>
</feature>
<keyword evidence="1" id="KW-0238">DNA-binding</keyword>
<feature type="compositionally biased region" description="Low complexity" evidence="2">
    <location>
        <begin position="16"/>
        <end position="26"/>
    </location>
</feature>
<accession>A0ABQ5MR51</accession>
<protein>
    <recommendedName>
        <fullName evidence="3">HTH merR-type domain-containing protein</fullName>
    </recommendedName>
</protein>
<evidence type="ECO:0000313" key="4">
    <source>
        <dbReference type="EMBL" id="GLB66450.1"/>
    </source>
</evidence>
<dbReference type="SUPFAM" id="SSF46955">
    <property type="entry name" value="Putative DNA-binding domain"/>
    <property type="match status" value="1"/>
</dbReference>